<dbReference type="Pfam" id="PF01810">
    <property type="entry name" value="LysE"/>
    <property type="match status" value="1"/>
</dbReference>
<protein>
    <submittedName>
        <fullName evidence="7">LysE/ArgO family amino acid transporter</fullName>
    </submittedName>
</protein>
<feature type="transmembrane region" description="Helical" evidence="6">
    <location>
        <begin position="70"/>
        <end position="92"/>
    </location>
</feature>
<reference evidence="7" key="1">
    <citation type="submission" date="2021-12" db="EMBL/GenBank/DDBJ databases">
        <title>taxonomy of Moraxella sp. ZY201224.</title>
        <authorList>
            <person name="Li F."/>
        </authorList>
    </citation>
    <scope>NUCLEOTIDE SEQUENCE</scope>
    <source>
        <strain evidence="7">ZY201224</strain>
    </source>
</reference>
<accession>A0ABY6F5F1</accession>
<evidence type="ECO:0000256" key="3">
    <source>
        <dbReference type="ARBA" id="ARBA00022692"/>
    </source>
</evidence>
<dbReference type="EMBL" id="CP089977">
    <property type="protein sequence ID" value="UXZ05321.1"/>
    <property type="molecule type" value="Genomic_DNA"/>
</dbReference>
<comment type="subcellular location">
    <subcellularLocation>
        <location evidence="1">Cell membrane</location>
        <topology evidence="1">Multi-pass membrane protein</topology>
    </subcellularLocation>
</comment>
<feature type="transmembrane region" description="Helical" evidence="6">
    <location>
        <begin position="187"/>
        <end position="208"/>
    </location>
</feature>
<gene>
    <name evidence="7" type="ORF">LU297_02400</name>
</gene>
<keyword evidence="4 6" id="KW-1133">Transmembrane helix</keyword>
<keyword evidence="8" id="KW-1185">Reference proteome</keyword>
<keyword evidence="5 6" id="KW-0472">Membrane</keyword>
<evidence type="ECO:0000256" key="4">
    <source>
        <dbReference type="ARBA" id="ARBA00022989"/>
    </source>
</evidence>
<evidence type="ECO:0000256" key="2">
    <source>
        <dbReference type="ARBA" id="ARBA00022475"/>
    </source>
</evidence>
<evidence type="ECO:0000256" key="5">
    <source>
        <dbReference type="ARBA" id="ARBA00023136"/>
    </source>
</evidence>
<evidence type="ECO:0000256" key="6">
    <source>
        <dbReference type="SAM" id="Phobius"/>
    </source>
</evidence>
<feature type="transmembrane region" description="Helical" evidence="6">
    <location>
        <begin position="40"/>
        <end position="64"/>
    </location>
</feature>
<dbReference type="PANTHER" id="PTHR30086">
    <property type="entry name" value="ARGININE EXPORTER PROTEIN ARGO"/>
    <property type="match status" value="1"/>
</dbReference>
<organism evidence="7 8">
    <name type="scientific">Moraxella nasicaprae</name>
    <dbReference type="NCBI Taxonomy" id="2904122"/>
    <lineage>
        <taxon>Bacteria</taxon>
        <taxon>Pseudomonadati</taxon>
        <taxon>Pseudomonadota</taxon>
        <taxon>Gammaproteobacteria</taxon>
        <taxon>Moraxellales</taxon>
        <taxon>Moraxellaceae</taxon>
        <taxon>Moraxella</taxon>
    </lineage>
</organism>
<sequence length="216" mass="23323">MYSILLPQLIQGFMVSGGLIIAIGAQNAYVLKQGLLKNHIFWVSLTCFVCDALLLSLGVLGFGSLISQNIIATLLLAGLGGLFLLVYGYRAMRAALRGGESLSLDDQHHQQGLLATIGTTLALTLLNPHVYIDTIMIVGGVAGTLSFEQKLAFLLGAWLSSGIWFFGLGYGARLLIPLFKKPSTWRLLDGIIAIIMWLIAGSLFLYAYRLYAGTIA</sequence>
<feature type="transmembrane region" description="Helical" evidence="6">
    <location>
        <begin position="152"/>
        <end position="175"/>
    </location>
</feature>
<feature type="transmembrane region" description="Helical" evidence="6">
    <location>
        <begin position="12"/>
        <end position="31"/>
    </location>
</feature>
<evidence type="ECO:0000313" key="8">
    <source>
        <dbReference type="Proteomes" id="UP001063782"/>
    </source>
</evidence>
<evidence type="ECO:0000313" key="7">
    <source>
        <dbReference type="EMBL" id="UXZ05321.1"/>
    </source>
</evidence>
<dbReference type="InterPro" id="IPR001123">
    <property type="entry name" value="LeuE-type"/>
</dbReference>
<keyword evidence="2" id="KW-1003">Cell membrane</keyword>
<name>A0ABY6F5F1_9GAMM</name>
<dbReference type="PANTHER" id="PTHR30086:SF20">
    <property type="entry name" value="ARGININE EXPORTER PROTEIN ARGO-RELATED"/>
    <property type="match status" value="1"/>
</dbReference>
<keyword evidence="3 6" id="KW-0812">Transmembrane</keyword>
<proteinExistence type="predicted"/>
<dbReference type="Proteomes" id="UP001063782">
    <property type="component" value="Chromosome"/>
</dbReference>
<evidence type="ECO:0000256" key="1">
    <source>
        <dbReference type="ARBA" id="ARBA00004651"/>
    </source>
</evidence>
<dbReference type="RefSeq" id="WP_263076822.1">
    <property type="nucleotide sequence ID" value="NZ_CP089977.1"/>
</dbReference>